<dbReference type="EMBL" id="JAHQIW010005422">
    <property type="protein sequence ID" value="KAJ1365975.1"/>
    <property type="molecule type" value="Genomic_DNA"/>
</dbReference>
<protein>
    <submittedName>
        <fullName evidence="6">Uncharacterized protein</fullName>
    </submittedName>
</protein>
<name>A0AAD5WCU6_PARTN</name>
<keyword evidence="4 5" id="KW-0408">Iron</keyword>
<dbReference type="InterPro" id="IPR004294">
    <property type="entry name" value="Carotenoid_Oase"/>
</dbReference>
<keyword evidence="2 5" id="KW-0479">Metal-binding</keyword>
<organism evidence="6 7">
    <name type="scientific">Parelaphostrongylus tenuis</name>
    <name type="common">Meningeal worm</name>
    <dbReference type="NCBI Taxonomy" id="148309"/>
    <lineage>
        <taxon>Eukaryota</taxon>
        <taxon>Metazoa</taxon>
        <taxon>Ecdysozoa</taxon>
        <taxon>Nematoda</taxon>
        <taxon>Chromadorea</taxon>
        <taxon>Rhabditida</taxon>
        <taxon>Rhabditina</taxon>
        <taxon>Rhabditomorpha</taxon>
        <taxon>Strongyloidea</taxon>
        <taxon>Metastrongylidae</taxon>
        <taxon>Parelaphostrongylus</taxon>
    </lineage>
</organism>
<dbReference type="GO" id="GO:0046872">
    <property type="term" value="F:metal ion binding"/>
    <property type="evidence" value="ECO:0007669"/>
    <property type="project" value="UniProtKB-KW"/>
</dbReference>
<proteinExistence type="inferred from homology"/>
<dbReference type="GO" id="GO:0003834">
    <property type="term" value="F:beta-carotene 15,15'-dioxygenase activity"/>
    <property type="evidence" value="ECO:0007669"/>
    <property type="project" value="TreeGrafter"/>
</dbReference>
<dbReference type="AlphaFoldDB" id="A0AAD5WCU6"/>
<evidence type="ECO:0000256" key="2">
    <source>
        <dbReference type="ARBA" id="ARBA00022723"/>
    </source>
</evidence>
<dbReference type="GO" id="GO:0016121">
    <property type="term" value="P:carotene catabolic process"/>
    <property type="evidence" value="ECO:0007669"/>
    <property type="project" value="TreeGrafter"/>
</dbReference>
<evidence type="ECO:0000313" key="7">
    <source>
        <dbReference type="Proteomes" id="UP001196413"/>
    </source>
</evidence>
<dbReference type="Proteomes" id="UP001196413">
    <property type="component" value="Unassembled WGS sequence"/>
</dbReference>
<keyword evidence="7" id="KW-1185">Reference proteome</keyword>
<feature type="binding site" evidence="5">
    <location>
        <position position="212"/>
    </location>
    <ligand>
        <name>Fe cation</name>
        <dbReference type="ChEBI" id="CHEBI:24875"/>
        <note>catalytic</note>
    </ligand>
</feature>
<gene>
    <name evidence="6" type="ORF">KIN20_026477</name>
</gene>
<sequence length="351" mass="40275">MLVEASMESGSSTTPNPFPAVNNNALWNAISRLFSRLQVMVYEKLFDNFTNSSEPQECEIVGDVPTWLNGTLLRNGPGMFRIGDTKYRHWFDGMAYIQRYHFVNGKMSYSARYLESDDYKENMRAQRIVCTTFGTKMFPDPCKSIFYRMVSYFIPRDPLDNCNVAFVTASDGVYALTESPLLIRIDEDTLERQERLDIREYMSVSLHTYSAHFHSDADGNLYNIGSAFGKTSKYVLAVTKHPRIIKDGTHLRGMKTAELLAEIPASDSWAPSYYHSFGITENYFILFEGPLRINVKKLLFSTFAGWSFQNGLYWDNNAITNVLLYDRTRNSACDKKDNIGCFLHFPSCKRL</sequence>
<evidence type="ECO:0000256" key="1">
    <source>
        <dbReference type="ARBA" id="ARBA00006787"/>
    </source>
</evidence>
<comment type="cofactor">
    <cofactor evidence="5">
        <name>Fe(2+)</name>
        <dbReference type="ChEBI" id="CHEBI:29033"/>
    </cofactor>
    <text evidence="5">Binds 1 Fe(2+) ion per subunit.</text>
</comment>
<dbReference type="PANTHER" id="PTHR10543">
    <property type="entry name" value="BETA-CAROTENE DIOXYGENASE"/>
    <property type="match status" value="1"/>
</dbReference>
<reference evidence="6" key="1">
    <citation type="submission" date="2021-06" db="EMBL/GenBank/DDBJ databases">
        <title>Parelaphostrongylus tenuis whole genome reference sequence.</title>
        <authorList>
            <person name="Garwood T.J."/>
            <person name="Larsen P.A."/>
            <person name="Fountain-Jones N.M."/>
            <person name="Garbe J.R."/>
            <person name="Macchietto M.G."/>
            <person name="Kania S.A."/>
            <person name="Gerhold R.W."/>
            <person name="Richards J.E."/>
            <person name="Wolf T.M."/>
        </authorList>
    </citation>
    <scope>NUCLEOTIDE SEQUENCE</scope>
    <source>
        <strain evidence="6">MNPRO001-30</strain>
        <tissue evidence="6">Meninges</tissue>
    </source>
</reference>
<accession>A0AAD5WCU6</accession>
<dbReference type="GO" id="GO:0042574">
    <property type="term" value="P:retinal metabolic process"/>
    <property type="evidence" value="ECO:0007669"/>
    <property type="project" value="TreeGrafter"/>
</dbReference>
<evidence type="ECO:0000313" key="6">
    <source>
        <dbReference type="EMBL" id="KAJ1365975.1"/>
    </source>
</evidence>
<comment type="similarity">
    <text evidence="1">Belongs to the carotenoid oxygenase family.</text>
</comment>
<dbReference type="PANTHER" id="PTHR10543:SF24">
    <property type="entry name" value="CAROTENOID ISOMEROOXYGENASE"/>
    <property type="match status" value="1"/>
</dbReference>
<dbReference type="Pfam" id="PF03055">
    <property type="entry name" value="RPE65"/>
    <property type="match status" value="1"/>
</dbReference>
<feature type="binding site" evidence="5">
    <location>
        <position position="275"/>
    </location>
    <ligand>
        <name>Fe cation</name>
        <dbReference type="ChEBI" id="CHEBI:24875"/>
        <note>catalytic</note>
    </ligand>
</feature>
<comment type="caution">
    <text evidence="6">The sequence shown here is derived from an EMBL/GenBank/DDBJ whole genome shotgun (WGS) entry which is preliminary data.</text>
</comment>
<evidence type="ECO:0000256" key="3">
    <source>
        <dbReference type="ARBA" id="ARBA00023002"/>
    </source>
</evidence>
<evidence type="ECO:0000256" key="4">
    <source>
        <dbReference type="ARBA" id="ARBA00023004"/>
    </source>
</evidence>
<evidence type="ECO:0000256" key="5">
    <source>
        <dbReference type="PIRSR" id="PIRSR604294-1"/>
    </source>
</evidence>
<keyword evidence="3" id="KW-0560">Oxidoreductase</keyword>
<dbReference type="GO" id="GO:0010436">
    <property type="term" value="F:carotenoid dioxygenase activity"/>
    <property type="evidence" value="ECO:0007669"/>
    <property type="project" value="TreeGrafter"/>
</dbReference>